<evidence type="ECO:0000259" key="3">
    <source>
        <dbReference type="Pfam" id="PF12560"/>
    </source>
</evidence>
<feature type="coiled-coil region" evidence="1">
    <location>
        <begin position="704"/>
        <end position="773"/>
    </location>
</feature>
<dbReference type="GeneID" id="109482826"/>
<evidence type="ECO:0000313" key="5">
    <source>
        <dbReference type="RefSeq" id="XP_019641230.1"/>
    </source>
</evidence>
<dbReference type="AlphaFoldDB" id="A0A6P4ZJ39"/>
<dbReference type="Pfam" id="PF06918">
    <property type="entry name" value="DUF1280"/>
    <property type="match status" value="1"/>
</dbReference>
<protein>
    <submittedName>
        <fullName evidence="5">Uncharacterized protein LOC109482826</fullName>
    </submittedName>
</protein>
<dbReference type="KEGG" id="bbel:109482826"/>
<dbReference type="OrthoDB" id="10032694at2759"/>
<dbReference type="PANTHER" id="PTHR31424:SF6">
    <property type="match status" value="1"/>
</dbReference>
<gene>
    <name evidence="5" type="primary">LOC109482826</name>
</gene>
<keyword evidence="1" id="KW-0175">Coiled coil</keyword>
<evidence type="ECO:0000313" key="4">
    <source>
        <dbReference type="Proteomes" id="UP000515135"/>
    </source>
</evidence>
<organism evidence="4 5">
    <name type="scientific">Branchiostoma belcheri</name>
    <name type="common">Amphioxus</name>
    <dbReference type="NCBI Taxonomy" id="7741"/>
    <lineage>
        <taxon>Eukaryota</taxon>
        <taxon>Metazoa</taxon>
        <taxon>Chordata</taxon>
        <taxon>Cephalochordata</taxon>
        <taxon>Leptocardii</taxon>
        <taxon>Amphioxiformes</taxon>
        <taxon>Branchiostomatidae</taxon>
        <taxon>Branchiostoma</taxon>
    </lineage>
</organism>
<dbReference type="PANTHER" id="PTHR31424">
    <property type="entry name" value="PROTEIN CBG23806"/>
    <property type="match status" value="1"/>
</dbReference>
<reference evidence="5" key="1">
    <citation type="submission" date="2025-08" db="UniProtKB">
        <authorList>
            <consortium name="RefSeq"/>
        </authorList>
    </citation>
    <scope>IDENTIFICATION</scope>
    <source>
        <tissue evidence="5">Gonad</tissue>
    </source>
</reference>
<evidence type="ECO:0000256" key="2">
    <source>
        <dbReference type="SAM" id="MobiDB-lite"/>
    </source>
</evidence>
<feature type="compositionally biased region" description="Low complexity" evidence="2">
    <location>
        <begin position="309"/>
        <end position="319"/>
    </location>
</feature>
<sequence>MAQVTASQHLKNLRNLCRICGRNSLSRAQQIAGLSSLPCYKYVEAIKHTFAIDVSADNSEQHPPNFCLSCRKKLSNKNVNYIGTAQEVWPFHSETCTVCSHSNRLKRGGRPKKMNYGGRPKSTCRSAMTDMEVGEYQVHFNSEMQEVGLEAPPAPTAYGVLPVPVFASVQSPPPCGVPVMPGSACASVQSPPPCGVPVMPGSACASVQSPPPCGVPVMPGSACASLQSPPPCGVPVMPESGCAASPAPIPEPMHIQQVIEQVKQPGPLRPWEDKLLAPLIKRKLTSSSHGLIKCKTGGQPITLVKITSARKPSSEASSSTVRRRTSELQQARAAASGGEEQAQLVMELRAITRQDLARTLQELSLDTIRLPTGHLLAAAVDLGLTWSQTRNLKRWMKQYHIVSESERSSRKVAAALLEKQEVVADLIPLVVKGEGQGKVVELRPCAKVANLEVSILDNIDRTAQAGHLDWYNQQIPEDEVWIKVLGDHGGDLFKMGFQVMNQPHPNASTAVFCAFQAKDSRENLMSATKDLCTEVGEMAGTIWTSPDGSEKHLRIFVSGDYMILSLWFGLSGPCGSYPCLYCQVHKQDMKKAEPEQVPARRTLASLAANHRSFQEDGCGDIRRAKSYMNVIAPQMLAIETDQVCIPALHISLGIFHKLFRMLENDLRDLDVIMGTHISKVTLADPDVDRAEVLLHPDLYTLAGYVESVEEARQFDVEVEELEEEMEEIEDLLAWAMFQGQEHCLNVLSLQLRFQKMEKRKEDLISKAAEVRERGGLKLSNGPLGSLLDPVLQEYRVKRQAYHTQAFIGSSHQTPDVYHH</sequence>
<feature type="domain" description="RAG1 importin-binding" evidence="3">
    <location>
        <begin position="44"/>
        <end position="131"/>
    </location>
</feature>
<name>A0A6P4ZJ39_BRABE</name>
<feature type="region of interest" description="Disordered" evidence="2">
    <location>
        <begin position="307"/>
        <end position="326"/>
    </location>
</feature>
<accession>A0A6P4ZJ39</accession>
<dbReference type="Proteomes" id="UP000515135">
    <property type="component" value="Unplaced"/>
</dbReference>
<dbReference type="InterPro" id="IPR035714">
    <property type="entry name" value="RAG1_imp-bd"/>
</dbReference>
<dbReference type="RefSeq" id="XP_019641230.1">
    <property type="nucleotide sequence ID" value="XM_019785671.1"/>
</dbReference>
<keyword evidence="4" id="KW-1185">Reference proteome</keyword>
<dbReference type="InterPro" id="IPR009689">
    <property type="entry name" value="DUF1280"/>
</dbReference>
<proteinExistence type="predicted"/>
<dbReference type="Pfam" id="PF12560">
    <property type="entry name" value="RAG1_imp_bd"/>
    <property type="match status" value="1"/>
</dbReference>
<evidence type="ECO:0000256" key="1">
    <source>
        <dbReference type="SAM" id="Coils"/>
    </source>
</evidence>